<evidence type="ECO:0000256" key="1">
    <source>
        <dbReference type="ARBA" id="ARBA00000707"/>
    </source>
</evidence>
<keyword evidence="5" id="KW-0378">Hydrolase</keyword>
<dbReference type="EMBL" id="CAVMBE010000096">
    <property type="protein sequence ID" value="CAK4033864.1"/>
    <property type="molecule type" value="Genomic_DNA"/>
</dbReference>
<proteinExistence type="predicted"/>
<dbReference type="InterPro" id="IPR038765">
    <property type="entry name" value="Papain-like_cys_pep_sf"/>
</dbReference>
<keyword evidence="4" id="KW-0833">Ubl conjugation pathway</keyword>
<name>A0AAI9EF31_9PEZI</name>
<dbReference type="InterPro" id="IPR050164">
    <property type="entry name" value="Peptidase_C19"/>
</dbReference>
<dbReference type="PANTHER" id="PTHR24006">
    <property type="entry name" value="UBIQUITIN CARBOXYL-TERMINAL HYDROLASE"/>
    <property type="match status" value="1"/>
</dbReference>
<keyword evidence="10" id="KW-1185">Reference proteome</keyword>
<dbReference type="AlphaFoldDB" id="A0AAI9EF31"/>
<dbReference type="GO" id="GO:0005829">
    <property type="term" value="C:cytosol"/>
    <property type="evidence" value="ECO:0007669"/>
    <property type="project" value="TreeGrafter"/>
</dbReference>
<accession>A0AAI9EF31</accession>
<dbReference type="GO" id="GO:0006508">
    <property type="term" value="P:proteolysis"/>
    <property type="evidence" value="ECO:0007669"/>
    <property type="project" value="UniProtKB-KW"/>
</dbReference>
<feature type="domain" description="USP" evidence="8">
    <location>
        <begin position="78"/>
        <end position="412"/>
    </location>
</feature>
<comment type="caution">
    <text evidence="9">The sequence shown here is derived from an EMBL/GenBank/DDBJ whole genome shotgun (WGS) entry which is preliminary data.</text>
</comment>
<dbReference type="InterPro" id="IPR028889">
    <property type="entry name" value="USP"/>
</dbReference>
<evidence type="ECO:0000256" key="5">
    <source>
        <dbReference type="ARBA" id="ARBA00022801"/>
    </source>
</evidence>
<gene>
    <name evidence="9" type="ORF">LECACI_7A009022</name>
</gene>
<dbReference type="InterPro" id="IPR001394">
    <property type="entry name" value="Peptidase_C19_UCH"/>
</dbReference>
<keyword evidence="7" id="KW-0175">Coiled coil</keyword>
<evidence type="ECO:0000256" key="3">
    <source>
        <dbReference type="ARBA" id="ARBA00022670"/>
    </source>
</evidence>
<evidence type="ECO:0000313" key="10">
    <source>
        <dbReference type="Proteomes" id="UP001296104"/>
    </source>
</evidence>
<evidence type="ECO:0000313" key="9">
    <source>
        <dbReference type="EMBL" id="CAK4033864.1"/>
    </source>
</evidence>
<dbReference type="Gene3D" id="3.90.70.10">
    <property type="entry name" value="Cysteine proteinases"/>
    <property type="match status" value="1"/>
</dbReference>
<reference evidence="9" key="1">
    <citation type="submission" date="2023-11" db="EMBL/GenBank/DDBJ databases">
        <authorList>
            <person name="Alioto T."/>
            <person name="Alioto T."/>
            <person name="Gomez Garrido J."/>
        </authorList>
    </citation>
    <scope>NUCLEOTIDE SEQUENCE</scope>
</reference>
<dbReference type="PROSITE" id="PS50235">
    <property type="entry name" value="USP_3"/>
    <property type="match status" value="1"/>
</dbReference>
<evidence type="ECO:0000256" key="2">
    <source>
        <dbReference type="ARBA" id="ARBA00012759"/>
    </source>
</evidence>
<dbReference type="Proteomes" id="UP001296104">
    <property type="component" value="Unassembled WGS sequence"/>
</dbReference>
<dbReference type="GO" id="GO:0016579">
    <property type="term" value="P:protein deubiquitination"/>
    <property type="evidence" value="ECO:0007669"/>
    <property type="project" value="InterPro"/>
</dbReference>
<feature type="coiled-coil region" evidence="7">
    <location>
        <begin position="19"/>
        <end position="46"/>
    </location>
</feature>
<keyword evidence="3" id="KW-0645">Protease</keyword>
<sequence length="412" mass="47330">MPPVTRFGAESRAGVPRDLFAFQRQSDELESRFRQLKRRYDQAKAAGRAGPRRRQPNRVQYGRITKACEAFFQKSRPKGMTNPGTWCYQISVLQCLLHLPEYCALLQCIHKDCPDAGADCAACEVKEMARDYWSAGTTESISLVHGKLNNALIQMFPANDTRLGMALHYDEHCCPFDFWQIAVPEQFRGGPMVRGSYPVNEDASAVNKAFQVVRSNYRDCQFCHRVTEREPQPCDGLQFSLEYRDGRPRPQVLIDRIQSDFNDSTTRPPCGCAGARDNNVEEQQDVWRLRTCPQILVLRLNRFVMEDWDKGGEQRKIDDEVEYDEHLDLSQFAENNNETIRYRLDGVVSQRGDVEGGHYISHIRKPNGTGFLEFDDSQVISITDGTIQDLRHPWKLEDNEGFTPYVLVYSRV</sequence>
<dbReference type="GO" id="GO:0004843">
    <property type="term" value="F:cysteine-type deubiquitinase activity"/>
    <property type="evidence" value="ECO:0007669"/>
    <property type="project" value="UniProtKB-EC"/>
</dbReference>
<dbReference type="GO" id="GO:0005634">
    <property type="term" value="C:nucleus"/>
    <property type="evidence" value="ECO:0007669"/>
    <property type="project" value="TreeGrafter"/>
</dbReference>
<comment type="catalytic activity">
    <reaction evidence="1">
        <text>Thiol-dependent hydrolysis of ester, thioester, amide, peptide and isopeptide bonds formed by the C-terminal Gly of ubiquitin (a 76-residue protein attached to proteins as an intracellular targeting signal).</text>
        <dbReference type="EC" id="3.4.19.12"/>
    </reaction>
</comment>
<evidence type="ECO:0000256" key="6">
    <source>
        <dbReference type="ARBA" id="ARBA00022807"/>
    </source>
</evidence>
<keyword evidence="6" id="KW-0788">Thiol protease</keyword>
<dbReference type="PANTHER" id="PTHR24006:SF687">
    <property type="entry name" value="UBIQUITIN CARBOXYL-TERMINAL HYDROLASE 10"/>
    <property type="match status" value="1"/>
</dbReference>
<dbReference type="Pfam" id="PF00443">
    <property type="entry name" value="UCH"/>
    <property type="match status" value="1"/>
</dbReference>
<evidence type="ECO:0000256" key="4">
    <source>
        <dbReference type="ARBA" id="ARBA00022786"/>
    </source>
</evidence>
<dbReference type="SUPFAM" id="SSF54001">
    <property type="entry name" value="Cysteine proteinases"/>
    <property type="match status" value="1"/>
</dbReference>
<organism evidence="9 10">
    <name type="scientific">Lecanosticta acicola</name>
    <dbReference type="NCBI Taxonomy" id="111012"/>
    <lineage>
        <taxon>Eukaryota</taxon>
        <taxon>Fungi</taxon>
        <taxon>Dikarya</taxon>
        <taxon>Ascomycota</taxon>
        <taxon>Pezizomycotina</taxon>
        <taxon>Dothideomycetes</taxon>
        <taxon>Dothideomycetidae</taxon>
        <taxon>Mycosphaerellales</taxon>
        <taxon>Mycosphaerellaceae</taxon>
        <taxon>Lecanosticta</taxon>
    </lineage>
</organism>
<evidence type="ECO:0000256" key="7">
    <source>
        <dbReference type="SAM" id="Coils"/>
    </source>
</evidence>
<evidence type="ECO:0000259" key="8">
    <source>
        <dbReference type="PROSITE" id="PS50235"/>
    </source>
</evidence>
<dbReference type="EC" id="3.4.19.12" evidence="2"/>
<dbReference type="CDD" id="cd02257">
    <property type="entry name" value="Peptidase_C19"/>
    <property type="match status" value="1"/>
</dbReference>
<protein>
    <recommendedName>
        <fullName evidence="2">ubiquitinyl hydrolase 1</fullName>
        <ecNumber evidence="2">3.4.19.12</ecNumber>
    </recommendedName>
</protein>